<dbReference type="EMBL" id="FNTJ01000003">
    <property type="protein sequence ID" value="SED31758.1"/>
    <property type="molecule type" value="Genomic_DNA"/>
</dbReference>
<protein>
    <submittedName>
        <fullName evidence="1">Uncharacterized protein</fullName>
    </submittedName>
</protein>
<organism evidence="1 2">
    <name type="scientific">Pseudomonas saponiphila</name>
    <dbReference type="NCBI Taxonomy" id="556534"/>
    <lineage>
        <taxon>Bacteria</taxon>
        <taxon>Pseudomonadati</taxon>
        <taxon>Pseudomonadota</taxon>
        <taxon>Gammaproteobacteria</taxon>
        <taxon>Pseudomonadales</taxon>
        <taxon>Pseudomonadaceae</taxon>
        <taxon>Pseudomonas</taxon>
    </lineage>
</organism>
<evidence type="ECO:0000313" key="1">
    <source>
        <dbReference type="EMBL" id="SED31758.1"/>
    </source>
</evidence>
<gene>
    <name evidence="1" type="ORF">SAMN05216178_6758</name>
</gene>
<reference evidence="2" key="1">
    <citation type="submission" date="2016-10" db="EMBL/GenBank/DDBJ databases">
        <authorList>
            <person name="Varghese N."/>
            <person name="Submissions S."/>
        </authorList>
    </citation>
    <scope>NUCLEOTIDE SEQUENCE [LARGE SCALE GENOMIC DNA]</scope>
    <source>
        <strain evidence="2">DSM 9751</strain>
    </source>
</reference>
<name>A0A1H4ZQ09_9PSED</name>
<evidence type="ECO:0000313" key="2">
    <source>
        <dbReference type="Proteomes" id="UP000198982"/>
    </source>
</evidence>
<sequence>MASKLVGQVPSIDPIADEVNRVVAKAGIEVRHAEVKEMHDRIKARWDLKSKSRHDQDVLLVGVYNSDLCVAAHGHRKITVEEVSID</sequence>
<dbReference type="AlphaFoldDB" id="A0A1H4ZQ09"/>
<dbReference type="Proteomes" id="UP000198982">
    <property type="component" value="Unassembled WGS sequence"/>
</dbReference>
<proteinExistence type="predicted"/>
<accession>A0A1H4ZQ09</accession>
<keyword evidence="2" id="KW-1185">Reference proteome</keyword>